<evidence type="ECO:0000313" key="1">
    <source>
        <dbReference type="EMBL" id="JAH53958.1"/>
    </source>
</evidence>
<dbReference type="AlphaFoldDB" id="A0A0E9TMJ8"/>
<proteinExistence type="predicted"/>
<organism evidence="1">
    <name type="scientific">Anguilla anguilla</name>
    <name type="common">European freshwater eel</name>
    <name type="synonym">Muraena anguilla</name>
    <dbReference type="NCBI Taxonomy" id="7936"/>
    <lineage>
        <taxon>Eukaryota</taxon>
        <taxon>Metazoa</taxon>
        <taxon>Chordata</taxon>
        <taxon>Craniata</taxon>
        <taxon>Vertebrata</taxon>
        <taxon>Euteleostomi</taxon>
        <taxon>Actinopterygii</taxon>
        <taxon>Neopterygii</taxon>
        <taxon>Teleostei</taxon>
        <taxon>Anguilliformes</taxon>
        <taxon>Anguillidae</taxon>
        <taxon>Anguilla</taxon>
    </lineage>
</organism>
<sequence length="54" mass="6304">MCQLHGCSLGNGFRLQQSVHLLFMHRDHRGWLKRPRHSSLALQSRTVNSARTDY</sequence>
<reference evidence="1" key="2">
    <citation type="journal article" date="2015" name="Fish Shellfish Immunol.">
        <title>Early steps in the European eel (Anguilla anguilla)-Vibrio vulnificus interaction in the gills: Role of the RtxA13 toxin.</title>
        <authorList>
            <person name="Callol A."/>
            <person name="Pajuelo D."/>
            <person name="Ebbesson L."/>
            <person name="Teles M."/>
            <person name="MacKenzie S."/>
            <person name="Amaro C."/>
        </authorList>
    </citation>
    <scope>NUCLEOTIDE SEQUENCE</scope>
</reference>
<reference evidence="1" key="1">
    <citation type="submission" date="2014-11" db="EMBL/GenBank/DDBJ databases">
        <authorList>
            <person name="Amaro Gonzalez C."/>
        </authorList>
    </citation>
    <scope>NUCLEOTIDE SEQUENCE</scope>
</reference>
<protein>
    <submittedName>
        <fullName evidence="1">Uncharacterized protein</fullName>
    </submittedName>
</protein>
<accession>A0A0E9TMJ8</accession>
<name>A0A0E9TMJ8_ANGAN</name>
<dbReference type="EMBL" id="GBXM01054619">
    <property type="protein sequence ID" value="JAH53958.1"/>
    <property type="molecule type" value="Transcribed_RNA"/>
</dbReference>